<dbReference type="NCBIfam" id="TIGR01644">
    <property type="entry name" value="phage_P2_V"/>
    <property type="match status" value="1"/>
</dbReference>
<gene>
    <name evidence="3" type="ORF">GZ77_26085</name>
</gene>
<feature type="region of interest" description="Disordered" evidence="1">
    <location>
        <begin position="173"/>
        <end position="199"/>
    </location>
</feature>
<dbReference type="InterPro" id="IPR037026">
    <property type="entry name" value="Vgr_OB-fold_dom_sf"/>
</dbReference>
<accession>A0A081MYL2</accession>
<feature type="compositionally biased region" description="Polar residues" evidence="1">
    <location>
        <begin position="189"/>
        <end position="199"/>
    </location>
</feature>
<evidence type="ECO:0000259" key="2">
    <source>
        <dbReference type="Pfam" id="PF04717"/>
    </source>
</evidence>
<dbReference type="InterPro" id="IPR013046">
    <property type="entry name" value="GpV/Gp45"/>
</dbReference>
<dbReference type="Proteomes" id="UP000028006">
    <property type="component" value="Unassembled WGS sequence"/>
</dbReference>
<evidence type="ECO:0000256" key="1">
    <source>
        <dbReference type="SAM" id="MobiDB-lite"/>
    </source>
</evidence>
<dbReference type="Gene3D" id="6.20.150.10">
    <property type="match status" value="1"/>
</dbReference>
<dbReference type="EMBL" id="JOKG01000009">
    <property type="protein sequence ID" value="KEQ11285.1"/>
    <property type="molecule type" value="Genomic_DNA"/>
</dbReference>
<organism evidence="3 4">
    <name type="scientific">Endozoicomonas montiporae</name>
    <dbReference type="NCBI Taxonomy" id="1027273"/>
    <lineage>
        <taxon>Bacteria</taxon>
        <taxon>Pseudomonadati</taxon>
        <taxon>Pseudomonadota</taxon>
        <taxon>Gammaproteobacteria</taxon>
        <taxon>Oceanospirillales</taxon>
        <taxon>Endozoicomonadaceae</taxon>
        <taxon>Endozoicomonas</taxon>
    </lineage>
</organism>
<dbReference type="eggNOG" id="COG4540">
    <property type="taxonomic scope" value="Bacteria"/>
</dbReference>
<dbReference type="AlphaFoldDB" id="A0A081MYL2"/>
<reference evidence="3 4" key="1">
    <citation type="submission" date="2014-06" db="EMBL/GenBank/DDBJ databases">
        <title>Whole Genome Sequences of Three Symbiotic Endozoicomonas Bacteria.</title>
        <authorList>
            <person name="Neave M.J."/>
            <person name="Apprill A."/>
            <person name="Voolstra C.R."/>
        </authorList>
    </citation>
    <scope>NUCLEOTIDE SEQUENCE [LARGE SCALE GENOMIC DNA]</scope>
    <source>
        <strain evidence="3 4">LMG 24815</strain>
    </source>
</reference>
<sequence length="199" mass="21854">MDLLEDLRQRLEELERRISQMVVRGTIAEVNPDKHIARVSYGPNLTTGWLQWKPLRTGGAITWWCPSVGEGVTVISDGDLSLGEIIPGSYYGDFPAPSSDPDLHLVRYEDGAEISYHQKDSQLKAVLPDAGKTELVSKGGIKFVGDTEIDGGLHVTKAIKADKDITDHTRSMADDRGIFNGHDHIGNQGKPTSPPQQQQ</sequence>
<keyword evidence="4" id="KW-1185">Reference proteome</keyword>
<comment type="caution">
    <text evidence="3">The sequence shown here is derived from an EMBL/GenBank/DDBJ whole genome shotgun (WGS) entry which is preliminary data.</text>
</comment>
<dbReference type="Gene3D" id="2.40.50.230">
    <property type="entry name" value="Gp5 N-terminal domain"/>
    <property type="match status" value="1"/>
</dbReference>
<proteinExistence type="predicted"/>
<dbReference type="Pfam" id="PF04717">
    <property type="entry name" value="Phage_base_V"/>
    <property type="match status" value="1"/>
</dbReference>
<feature type="domain" description="Gp5/Type VI secretion system Vgr protein OB-fold" evidence="2">
    <location>
        <begin position="23"/>
        <end position="90"/>
    </location>
</feature>
<dbReference type="RefSeq" id="WP_034879986.1">
    <property type="nucleotide sequence ID" value="NZ_JOKG01000009.1"/>
</dbReference>
<name>A0A081MYL2_9GAMM</name>
<protein>
    <recommendedName>
        <fullName evidence="2">Gp5/Type VI secretion system Vgr protein OB-fold domain-containing protein</fullName>
    </recommendedName>
</protein>
<evidence type="ECO:0000313" key="4">
    <source>
        <dbReference type="Proteomes" id="UP000028006"/>
    </source>
</evidence>
<evidence type="ECO:0000313" key="3">
    <source>
        <dbReference type="EMBL" id="KEQ11285.1"/>
    </source>
</evidence>
<feature type="compositionally biased region" description="Basic and acidic residues" evidence="1">
    <location>
        <begin position="173"/>
        <end position="185"/>
    </location>
</feature>
<dbReference type="InterPro" id="IPR006531">
    <property type="entry name" value="Gp5/Vgr_OB"/>
</dbReference>